<dbReference type="AlphaFoldDB" id="A0A8I2YMJ7"/>
<dbReference type="SUPFAM" id="SSF52540">
    <property type="entry name" value="P-loop containing nucleoside triphosphate hydrolases"/>
    <property type="match status" value="1"/>
</dbReference>
<dbReference type="Pfam" id="PF13086">
    <property type="entry name" value="AAA_11"/>
    <property type="match status" value="1"/>
</dbReference>
<dbReference type="OrthoDB" id="2423195at2759"/>
<feature type="domain" description="DNA2/NAM7 helicase helicase" evidence="2">
    <location>
        <begin position="218"/>
        <end position="349"/>
    </location>
</feature>
<dbReference type="GO" id="GO:0031048">
    <property type="term" value="P:regulatory ncRNA-mediated heterochromatin formation"/>
    <property type="evidence" value="ECO:0007669"/>
    <property type="project" value="TreeGrafter"/>
</dbReference>
<feature type="region of interest" description="Disordered" evidence="1">
    <location>
        <begin position="57"/>
        <end position="78"/>
    </location>
</feature>
<reference evidence="3" key="1">
    <citation type="submission" date="2021-03" db="EMBL/GenBank/DDBJ databases">
        <title>Evolutionary innovations through gain and loss of genes in the ectomycorrhizal Boletales.</title>
        <authorList>
            <person name="Wu G."/>
            <person name="Miyauchi S."/>
            <person name="Morin E."/>
            <person name="Yang Z.-L."/>
            <person name="Xu J."/>
            <person name="Martin F.M."/>
        </authorList>
    </citation>
    <scope>NUCLEOTIDE SEQUENCE</scope>
    <source>
        <strain evidence="3">BR01</strain>
    </source>
</reference>
<organism evidence="3 4">
    <name type="scientific">Boletus reticuloceps</name>
    <dbReference type="NCBI Taxonomy" id="495285"/>
    <lineage>
        <taxon>Eukaryota</taxon>
        <taxon>Fungi</taxon>
        <taxon>Dikarya</taxon>
        <taxon>Basidiomycota</taxon>
        <taxon>Agaricomycotina</taxon>
        <taxon>Agaricomycetes</taxon>
        <taxon>Agaricomycetidae</taxon>
        <taxon>Boletales</taxon>
        <taxon>Boletineae</taxon>
        <taxon>Boletaceae</taxon>
        <taxon>Boletoideae</taxon>
        <taxon>Boletus</taxon>
    </lineage>
</organism>
<gene>
    <name evidence="3" type="ORF">JVT61DRAFT_6112</name>
</gene>
<dbReference type="GO" id="GO:0031380">
    <property type="term" value="C:nuclear RNA-directed RNA polymerase complex"/>
    <property type="evidence" value="ECO:0007669"/>
    <property type="project" value="TreeGrafter"/>
</dbReference>
<dbReference type="Proteomes" id="UP000683000">
    <property type="component" value="Unassembled WGS sequence"/>
</dbReference>
<dbReference type="PANTHER" id="PTHR10887:SF341">
    <property type="entry name" value="NFX1-TYPE ZINC FINGER-CONTAINING PROTEIN 1"/>
    <property type="match status" value="1"/>
</dbReference>
<evidence type="ECO:0000313" key="4">
    <source>
        <dbReference type="Proteomes" id="UP000683000"/>
    </source>
</evidence>
<evidence type="ECO:0000256" key="1">
    <source>
        <dbReference type="SAM" id="MobiDB-lite"/>
    </source>
</evidence>
<protein>
    <recommendedName>
        <fullName evidence="2">DNA2/NAM7 helicase helicase domain-containing protein</fullName>
    </recommendedName>
</protein>
<evidence type="ECO:0000259" key="2">
    <source>
        <dbReference type="Pfam" id="PF13086"/>
    </source>
</evidence>
<dbReference type="InterPro" id="IPR045055">
    <property type="entry name" value="DNA2/NAM7-like"/>
</dbReference>
<evidence type="ECO:0000313" key="3">
    <source>
        <dbReference type="EMBL" id="KAG6373948.1"/>
    </source>
</evidence>
<sequence>MFNVYTDVTVTSLVPDLRGVSTSLTTGKSSFRAGRSRCACCILEGNEWQATRARRARRSRLEDEHGHNRPSWHHSQSAQGLDHYVQGHANRIEIRVVFFDSEVELRILSQLRAGYSSPGDIKVLVESPVLFEGIRPFLEALKTEPENIPFSRYLVFHPSGYLSTRTIDPPKYALLPGFNFQLSSLFDREAEVDDLRMNRVDKSSVDHARAELRRASRLDPSQADAIVAALSSELALIQGPPGTGKSYTGVELFRVLIANHISPILMIAFTNYALEHMLCSVLDAGITTDIVRLGSRTSDDRITQYSIETREMVAGQSRLHDSESYKTKFRELKDVGKEISKLIDRMSKIDLESDSSEIIKYLELFYPEHHASMSDVPPWIEVAKSLSQDDAEYFTSVKTI</sequence>
<name>A0A8I2YMJ7_9AGAM</name>
<dbReference type="Gene3D" id="3.40.50.300">
    <property type="entry name" value="P-loop containing nucleotide triphosphate hydrolases"/>
    <property type="match status" value="1"/>
</dbReference>
<proteinExistence type="predicted"/>
<dbReference type="GO" id="GO:0004386">
    <property type="term" value="F:helicase activity"/>
    <property type="evidence" value="ECO:0007669"/>
    <property type="project" value="InterPro"/>
</dbReference>
<dbReference type="PANTHER" id="PTHR10887">
    <property type="entry name" value="DNA2/NAM7 HELICASE FAMILY"/>
    <property type="match status" value="1"/>
</dbReference>
<dbReference type="InterPro" id="IPR027417">
    <property type="entry name" value="P-loop_NTPase"/>
</dbReference>
<dbReference type="InterPro" id="IPR041677">
    <property type="entry name" value="DNA2/NAM7_AAA_11"/>
</dbReference>
<accession>A0A8I2YMJ7</accession>
<keyword evidence="4" id="KW-1185">Reference proteome</keyword>
<dbReference type="EMBL" id="JAGFBS010000020">
    <property type="protein sequence ID" value="KAG6373948.1"/>
    <property type="molecule type" value="Genomic_DNA"/>
</dbReference>
<comment type="caution">
    <text evidence="3">The sequence shown here is derived from an EMBL/GenBank/DDBJ whole genome shotgun (WGS) entry which is preliminary data.</text>
</comment>